<evidence type="ECO:0000256" key="3">
    <source>
        <dbReference type="ARBA" id="ARBA00022741"/>
    </source>
</evidence>
<feature type="binding site" evidence="6">
    <location>
        <position position="15"/>
    </location>
    <ligand>
        <name>ATP</name>
        <dbReference type="ChEBI" id="CHEBI:30616"/>
    </ligand>
</feature>
<proteinExistence type="inferred from homology"/>
<keyword evidence="6" id="KW-0963">Cytoplasm</keyword>
<feature type="binding site" evidence="6">
    <location>
        <position position="110"/>
    </location>
    <ligand>
        <name>substrate</name>
    </ligand>
</feature>
<dbReference type="GO" id="GO:0000287">
    <property type="term" value="F:magnesium ion binding"/>
    <property type="evidence" value="ECO:0007669"/>
    <property type="project" value="UniProtKB-UniRule"/>
</dbReference>
<sequence length="416" mass="43888">MTAVLVVNSGSSSFKYQLIEMDTETTLASGLVERIGEVIGDSVHSIAGVAATVSAAEAAAETHVPASADRKWKRELPIPDHAAGFAVMLEAFATHGPSLTIHVPVAVGHRVVHGGARFHQPTLVTPQVERDIDELSGLAPLHNPGALQGIVAAVEAFADVPHVAIFDTAFHQTLPPEAFTYAINADLAEKFRIRRYGFHGTSHGFVAREAANFLQRPVEDLNQIVLHLGNGGSACAVEGGRSVETSMGMTPLEGLVMGTRSGDIDPGVLFHLHRRAGLDFPEIDKLLNRGSGLLGLTGRGDMRDVIIAAAAGDGPSQLAIDVYVHRVKGYVGAYYAQLGRVDVISFTAGVGENAPLVRERALAGLEALGIRIDPERNAAADRGARIISADDSAVTVLVIPTNEELEIARQTLATVG</sequence>
<feature type="binding site" evidence="6">
    <location>
        <begin position="227"/>
        <end position="231"/>
    </location>
    <ligand>
        <name>ATP</name>
        <dbReference type="ChEBI" id="CHEBI:30616"/>
    </ligand>
</feature>
<comment type="function">
    <text evidence="6">Catalyzes the formation of acetyl phosphate from acetate and ATP. Can also catalyze the reverse reaction.</text>
</comment>
<feature type="binding site" evidence="6">
    <location>
        <position position="403"/>
    </location>
    <ligand>
        <name>Mg(2+)</name>
        <dbReference type="ChEBI" id="CHEBI:18420"/>
    </ligand>
</feature>
<name>A0A1H8A7K1_9MICO</name>
<evidence type="ECO:0000256" key="5">
    <source>
        <dbReference type="ARBA" id="ARBA00022840"/>
    </source>
</evidence>
<feature type="binding site" evidence="6">
    <location>
        <begin position="349"/>
        <end position="353"/>
    </location>
    <ligand>
        <name>ATP</name>
        <dbReference type="ChEBI" id="CHEBI:30616"/>
    </ligand>
</feature>
<dbReference type="AlphaFoldDB" id="A0A1H8A7K1"/>
<dbReference type="UniPathway" id="UPA00340">
    <property type="reaction ID" value="UER00458"/>
</dbReference>
<comment type="pathway">
    <text evidence="6">Metabolic intermediate biosynthesis; acetyl-CoA biosynthesis; acetyl-CoA from acetate: step 1/2.</text>
</comment>
<dbReference type="InterPro" id="IPR023865">
    <property type="entry name" value="Aliphatic_acid_kinase_CS"/>
</dbReference>
<keyword evidence="5 6" id="KW-0067">ATP-binding</keyword>
<comment type="cofactor">
    <cofactor evidence="6">
        <name>Mg(2+)</name>
        <dbReference type="ChEBI" id="CHEBI:18420"/>
    </cofactor>
    <cofactor evidence="6">
        <name>Mn(2+)</name>
        <dbReference type="ChEBI" id="CHEBI:29035"/>
    </cofactor>
    <text evidence="6">Mg(2+). Can also accept Mn(2+).</text>
</comment>
<dbReference type="GO" id="GO:0005524">
    <property type="term" value="F:ATP binding"/>
    <property type="evidence" value="ECO:0007669"/>
    <property type="project" value="UniProtKB-KW"/>
</dbReference>
<dbReference type="PIRSF" id="PIRSF000722">
    <property type="entry name" value="Acetate_prop_kin"/>
    <property type="match status" value="1"/>
</dbReference>
<comment type="subunit">
    <text evidence="6">Homodimer.</text>
</comment>
<comment type="subcellular location">
    <subcellularLocation>
        <location evidence="6">Cytoplasm</location>
    </subcellularLocation>
</comment>
<dbReference type="PANTHER" id="PTHR21060:SF15">
    <property type="entry name" value="ACETATE KINASE-RELATED"/>
    <property type="match status" value="1"/>
</dbReference>
<organism evidence="8 9">
    <name type="scientific">Cryobacterium luteum</name>
    <dbReference type="NCBI Taxonomy" id="1424661"/>
    <lineage>
        <taxon>Bacteria</taxon>
        <taxon>Bacillati</taxon>
        <taxon>Actinomycetota</taxon>
        <taxon>Actinomycetes</taxon>
        <taxon>Micrococcales</taxon>
        <taxon>Microbacteriaceae</taxon>
        <taxon>Cryobacterium</taxon>
    </lineage>
</organism>
<dbReference type="GO" id="GO:0008776">
    <property type="term" value="F:acetate kinase activity"/>
    <property type="evidence" value="ECO:0007669"/>
    <property type="project" value="UniProtKB-UniRule"/>
</dbReference>
<dbReference type="InterPro" id="IPR000890">
    <property type="entry name" value="Aliphatic_acid_kin_short-chain"/>
</dbReference>
<dbReference type="HAMAP" id="MF_00020">
    <property type="entry name" value="Acetate_kinase"/>
    <property type="match status" value="1"/>
</dbReference>
<dbReference type="EC" id="2.7.2.1" evidence="6"/>
<dbReference type="PRINTS" id="PR00471">
    <property type="entry name" value="ACETATEKNASE"/>
</dbReference>
<dbReference type="GO" id="GO:0006085">
    <property type="term" value="P:acetyl-CoA biosynthetic process"/>
    <property type="evidence" value="ECO:0007669"/>
    <property type="project" value="UniProtKB-UniRule"/>
</dbReference>
<reference evidence="8 9" key="1">
    <citation type="submission" date="2019-03" db="EMBL/GenBank/DDBJ databases">
        <title>Genomics of glacier-inhabiting Cryobacterium strains.</title>
        <authorList>
            <person name="Liu Q."/>
            <person name="Xin Y.-H."/>
        </authorList>
    </citation>
    <scope>NUCLEOTIDE SEQUENCE [LARGE SCALE GENOMIC DNA]</scope>
    <source>
        <strain evidence="8 9">Hh15</strain>
    </source>
</reference>
<evidence type="ECO:0000256" key="1">
    <source>
        <dbReference type="ARBA" id="ARBA00008748"/>
    </source>
</evidence>
<keyword evidence="2 6" id="KW-0808">Transferase</keyword>
<dbReference type="PROSITE" id="PS01076">
    <property type="entry name" value="ACETATE_KINASE_2"/>
    <property type="match status" value="1"/>
</dbReference>
<keyword evidence="4 6" id="KW-0418">Kinase</keyword>
<dbReference type="SUPFAM" id="SSF53067">
    <property type="entry name" value="Actin-like ATPase domain"/>
    <property type="match status" value="2"/>
</dbReference>
<feature type="binding site" evidence="6">
    <location>
        <begin position="301"/>
        <end position="303"/>
    </location>
    <ligand>
        <name>ATP</name>
        <dbReference type="ChEBI" id="CHEBI:30616"/>
    </ligand>
</feature>
<keyword evidence="6" id="KW-0479">Metal-binding</keyword>
<evidence type="ECO:0000313" key="8">
    <source>
        <dbReference type="EMBL" id="TFB88395.1"/>
    </source>
</evidence>
<dbReference type="OrthoDB" id="9802453at2"/>
<keyword evidence="6" id="KW-0460">Magnesium</keyword>
<dbReference type="PROSITE" id="PS01075">
    <property type="entry name" value="ACETATE_KINASE_1"/>
    <property type="match status" value="1"/>
</dbReference>
<evidence type="ECO:0000256" key="4">
    <source>
        <dbReference type="ARBA" id="ARBA00022777"/>
    </source>
</evidence>
<dbReference type="GO" id="GO:0006083">
    <property type="term" value="P:acetate metabolic process"/>
    <property type="evidence" value="ECO:0007669"/>
    <property type="project" value="TreeGrafter"/>
</dbReference>
<dbReference type="Pfam" id="PF00871">
    <property type="entry name" value="Acetate_kinase"/>
    <property type="match status" value="1"/>
</dbReference>
<gene>
    <name evidence="6" type="primary">ackA</name>
    <name evidence="8" type="ORF">E3O10_11280</name>
</gene>
<evidence type="ECO:0000313" key="9">
    <source>
        <dbReference type="Proteomes" id="UP000297654"/>
    </source>
</evidence>
<dbReference type="PANTHER" id="PTHR21060">
    <property type="entry name" value="ACETATE KINASE"/>
    <property type="match status" value="1"/>
</dbReference>
<dbReference type="CDD" id="cd24010">
    <property type="entry name" value="ASKHA_NBD_AcK_PK"/>
    <property type="match status" value="1"/>
</dbReference>
<feature type="site" description="Transition state stabilizer" evidence="6">
    <location>
        <position position="199"/>
    </location>
</feature>
<evidence type="ECO:0000256" key="2">
    <source>
        <dbReference type="ARBA" id="ARBA00022679"/>
    </source>
</evidence>
<dbReference type="Proteomes" id="UP000297654">
    <property type="component" value="Unassembled WGS sequence"/>
</dbReference>
<protein>
    <recommendedName>
        <fullName evidence="6">Acetate kinase</fullName>
        <ecNumber evidence="6">2.7.2.1</ecNumber>
    </recommendedName>
    <alternativeName>
        <fullName evidence="6">Acetokinase</fullName>
    </alternativeName>
</protein>
<dbReference type="EMBL" id="SOFF01000031">
    <property type="protein sequence ID" value="TFB88395.1"/>
    <property type="molecule type" value="Genomic_DNA"/>
</dbReference>
<evidence type="ECO:0000256" key="6">
    <source>
        <dbReference type="HAMAP-Rule" id="MF_00020"/>
    </source>
</evidence>
<comment type="caution">
    <text evidence="8">The sequence shown here is derived from an EMBL/GenBank/DDBJ whole genome shotgun (WGS) entry which is preliminary data.</text>
</comment>
<dbReference type="InterPro" id="IPR004372">
    <property type="entry name" value="Ac/propionate_kinase"/>
</dbReference>
<dbReference type="Gene3D" id="3.30.420.40">
    <property type="match status" value="2"/>
</dbReference>
<keyword evidence="3 6" id="KW-0547">Nucleotide-binding</keyword>
<dbReference type="STRING" id="1424661.SAMN05216281_10133"/>
<feature type="active site" description="Proton donor/acceptor" evidence="6">
    <location>
        <position position="167"/>
    </location>
</feature>
<dbReference type="RefSeq" id="WP_092106070.1">
    <property type="nucleotide sequence ID" value="NZ_FOCN01000001.1"/>
</dbReference>
<dbReference type="GO" id="GO:0005737">
    <property type="term" value="C:cytoplasm"/>
    <property type="evidence" value="ECO:0007669"/>
    <property type="project" value="UniProtKB-SubCell"/>
</dbReference>
<comment type="catalytic activity">
    <reaction evidence="6">
        <text>acetate + ATP = acetyl phosphate + ADP</text>
        <dbReference type="Rhea" id="RHEA:11352"/>
        <dbReference type="ChEBI" id="CHEBI:22191"/>
        <dbReference type="ChEBI" id="CHEBI:30089"/>
        <dbReference type="ChEBI" id="CHEBI:30616"/>
        <dbReference type="ChEBI" id="CHEBI:456216"/>
        <dbReference type="EC" id="2.7.2.1"/>
    </reaction>
</comment>
<dbReference type="NCBIfam" id="TIGR00016">
    <property type="entry name" value="ackA"/>
    <property type="match status" value="1"/>
</dbReference>
<feature type="site" description="Transition state stabilizer" evidence="6">
    <location>
        <position position="260"/>
    </location>
</feature>
<accession>A0A1H8A7K1</accession>
<keyword evidence="9" id="KW-1185">Reference proteome</keyword>
<comment type="similarity">
    <text evidence="1 6 7">Belongs to the acetokinase family.</text>
</comment>
<evidence type="ECO:0000256" key="7">
    <source>
        <dbReference type="RuleBase" id="RU003835"/>
    </source>
</evidence>
<feature type="binding site" evidence="6">
    <location>
        <position position="8"/>
    </location>
    <ligand>
        <name>Mg(2+)</name>
        <dbReference type="ChEBI" id="CHEBI:18420"/>
    </ligand>
</feature>
<dbReference type="InterPro" id="IPR043129">
    <property type="entry name" value="ATPase_NBD"/>
</dbReference>